<evidence type="ECO:0000313" key="2">
    <source>
        <dbReference type="EMBL" id="MBR0560441.1"/>
    </source>
</evidence>
<protein>
    <submittedName>
        <fullName evidence="2">ABC transporter substrate-binding protein</fullName>
    </submittedName>
</protein>
<comment type="caution">
    <text evidence="2">The sequence shown here is derived from an EMBL/GenBank/DDBJ whole genome shotgun (WGS) entry which is preliminary data.</text>
</comment>
<dbReference type="Pfam" id="PF01497">
    <property type="entry name" value="Peripla_BP_2"/>
    <property type="match status" value="1"/>
</dbReference>
<evidence type="ECO:0000313" key="3">
    <source>
        <dbReference type="Proteomes" id="UP000677812"/>
    </source>
</evidence>
<proteinExistence type="predicted"/>
<dbReference type="PANTHER" id="PTHR30535">
    <property type="entry name" value="VITAMIN B12-BINDING PROTEIN"/>
    <property type="match status" value="1"/>
</dbReference>
<dbReference type="Gene3D" id="3.40.50.1980">
    <property type="entry name" value="Nitrogenase molybdenum iron protein domain"/>
    <property type="match status" value="2"/>
</dbReference>
<accession>A0ABS5E959</accession>
<name>A0ABS5E959_9PROT</name>
<organism evidence="2 3">
    <name type="scientific">Neokomagataea anthophila</name>
    <dbReference type="NCBI Taxonomy" id="2826925"/>
    <lineage>
        <taxon>Bacteria</taxon>
        <taxon>Pseudomonadati</taxon>
        <taxon>Pseudomonadota</taxon>
        <taxon>Alphaproteobacteria</taxon>
        <taxon>Acetobacterales</taxon>
        <taxon>Acetobacteraceae</taxon>
        <taxon>Neokomagataea</taxon>
    </lineage>
</organism>
<dbReference type="SUPFAM" id="SSF53807">
    <property type="entry name" value="Helical backbone' metal receptor"/>
    <property type="match status" value="1"/>
</dbReference>
<dbReference type="InterPro" id="IPR002491">
    <property type="entry name" value="ABC_transptr_periplasmic_BD"/>
</dbReference>
<sequence length="298" mass="31690">MCGVLAAGSLKQAWAEGEGREGVRRMMTDARGRQITVEAAHKIVCIGGTITETLYELGAEGRIVAVDSTSTRPEAALREKKSLGYMRMISAESVLSLEPDLIIAMNDAGPPAAMSQLIASRVPIVFVDATPSIEAIIGRTRFLGQLIGAEKAGEILSSRISERFNALAQWRTEHAVARRILFVMRMTNGHPMVAGQGTAADAVIHLAGAINAGSSLQGYKIVGDEALITLQPDIVLIMAQGAESIESELRKDPSFLLTPAGRQNAIISMEGERLLGFGPHTPDAALDLAQKITVALPL</sequence>
<feature type="domain" description="Fe/B12 periplasmic-binding" evidence="1">
    <location>
        <begin position="42"/>
        <end position="298"/>
    </location>
</feature>
<evidence type="ECO:0000259" key="1">
    <source>
        <dbReference type="PROSITE" id="PS50983"/>
    </source>
</evidence>
<gene>
    <name evidence="2" type="ORF">KB213_10295</name>
</gene>
<dbReference type="PANTHER" id="PTHR30535:SF4">
    <property type="entry name" value="HEMIN-BINDING PERIPLASMIC PROTEIN HMUT"/>
    <property type="match status" value="1"/>
</dbReference>
<dbReference type="Proteomes" id="UP000677812">
    <property type="component" value="Unassembled WGS sequence"/>
</dbReference>
<dbReference type="PROSITE" id="PS50983">
    <property type="entry name" value="FE_B12_PBP"/>
    <property type="match status" value="1"/>
</dbReference>
<reference evidence="2 3" key="1">
    <citation type="submission" date="2021-04" db="EMBL/GenBank/DDBJ databases">
        <title>The complete genome sequence of Neokomagataea sp. TBRC 2177.</title>
        <authorList>
            <person name="Charoenyingcharoen P."/>
            <person name="Yukphan P."/>
        </authorList>
    </citation>
    <scope>NUCLEOTIDE SEQUENCE [LARGE SCALE GENOMIC DNA]</scope>
    <source>
        <strain evidence="2 3">TBRC 2177</strain>
    </source>
</reference>
<dbReference type="EMBL" id="JAGRQH010000008">
    <property type="protein sequence ID" value="MBR0560441.1"/>
    <property type="molecule type" value="Genomic_DNA"/>
</dbReference>
<keyword evidence="3" id="KW-1185">Reference proteome</keyword>
<dbReference type="InterPro" id="IPR050902">
    <property type="entry name" value="ABC_Transporter_SBP"/>
</dbReference>